<dbReference type="Proteomes" id="UP000492821">
    <property type="component" value="Unassembled WGS sequence"/>
</dbReference>
<reference evidence="2" key="2">
    <citation type="submission" date="2020-10" db="UniProtKB">
        <authorList>
            <consortium name="WormBaseParasite"/>
        </authorList>
    </citation>
    <scope>IDENTIFICATION</scope>
</reference>
<keyword evidence="1" id="KW-1185">Reference proteome</keyword>
<accession>A0A7E4VAU2</accession>
<protein>
    <submittedName>
        <fullName evidence="2">Ovule protein</fullName>
    </submittedName>
</protein>
<organism evidence="1 2">
    <name type="scientific">Panagrellus redivivus</name>
    <name type="common">Microworm</name>
    <dbReference type="NCBI Taxonomy" id="6233"/>
    <lineage>
        <taxon>Eukaryota</taxon>
        <taxon>Metazoa</taxon>
        <taxon>Ecdysozoa</taxon>
        <taxon>Nematoda</taxon>
        <taxon>Chromadorea</taxon>
        <taxon>Rhabditida</taxon>
        <taxon>Tylenchina</taxon>
        <taxon>Panagrolaimomorpha</taxon>
        <taxon>Panagrolaimoidea</taxon>
        <taxon>Panagrolaimidae</taxon>
        <taxon>Panagrellus</taxon>
    </lineage>
</organism>
<sequence length="69" mass="7912">MFLSENTQFSRSQLGLFHHPVQLQRDSAVARPKIVQKCGISLFTRLCPYNFCKASRVRQTCKLDASKPK</sequence>
<proteinExistence type="predicted"/>
<dbReference type="AlphaFoldDB" id="A0A7E4VAU2"/>
<evidence type="ECO:0000313" key="2">
    <source>
        <dbReference type="WBParaSite" id="Pan_g18237.t1"/>
    </source>
</evidence>
<dbReference type="WBParaSite" id="Pan_g18237.t1">
    <property type="protein sequence ID" value="Pan_g18237.t1"/>
    <property type="gene ID" value="Pan_g18237"/>
</dbReference>
<evidence type="ECO:0000313" key="1">
    <source>
        <dbReference type="Proteomes" id="UP000492821"/>
    </source>
</evidence>
<name>A0A7E4VAU2_PANRE</name>
<reference evidence="1" key="1">
    <citation type="journal article" date="2013" name="Genetics">
        <title>The draft genome and transcriptome of Panagrellus redivivus are shaped by the harsh demands of a free-living lifestyle.</title>
        <authorList>
            <person name="Srinivasan J."/>
            <person name="Dillman A.R."/>
            <person name="Macchietto M.G."/>
            <person name="Heikkinen L."/>
            <person name="Lakso M."/>
            <person name="Fracchia K.M."/>
            <person name="Antoshechkin I."/>
            <person name="Mortazavi A."/>
            <person name="Wong G."/>
            <person name="Sternberg P.W."/>
        </authorList>
    </citation>
    <scope>NUCLEOTIDE SEQUENCE [LARGE SCALE GENOMIC DNA]</scope>
    <source>
        <strain evidence="1">MT8872</strain>
    </source>
</reference>